<dbReference type="SUPFAM" id="SSF53649">
    <property type="entry name" value="Alkaline phosphatase-like"/>
    <property type="match status" value="1"/>
</dbReference>
<dbReference type="InterPro" id="IPR007312">
    <property type="entry name" value="Phosphoesterase"/>
</dbReference>
<dbReference type="Proteomes" id="UP001165122">
    <property type="component" value="Unassembled WGS sequence"/>
</dbReference>
<evidence type="ECO:0000256" key="1">
    <source>
        <dbReference type="ARBA" id="ARBA00022801"/>
    </source>
</evidence>
<gene>
    <name evidence="3" type="ORF">TrLO_g1984</name>
</gene>
<dbReference type="EMBL" id="BRXW01000076">
    <property type="protein sequence ID" value="GMI04657.1"/>
    <property type="molecule type" value="Genomic_DNA"/>
</dbReference>
<feature type="chain" id="PRO_5040846742" description="Phospholipase C" evidence="2">
    <location>
        <begin position="17"/>
        <end position="503"/>
    </location>
</feature>
<keyword evidence="1" id="KW-0378">Hydrolase</keyword>
<dbReference type="GO" id="GO:0042578">
    <property type="term" value="F:phosphoric ester hydrolase activity"/>
    <property type="evidence" value="ECO:0007669"/>
    <property type="project" value="UniProtKB-ARBA"/>
</dbReference>
<dbReference type="Pfam" id="PF04185">
    <property type="entry name" value="Phosphoesterase"/>
    <property type="match status" value="1"/>
</dbReference>
<dbReference type="OrthoDB" id="5135119at2759"/>
<dbReference type="PANTHER" id="PTHR31956:SF1">
    <property type="entry name" value="NON-SPECIFIC PHOSPHOLIPASE C1"/>
    <property type="match status" value="1"/>
</dbReference>
<evidence type="ECO:0000313" key="4">
    <source>
        <dbReference type="Proteomes" id="UP001165122"/>
    </source>
</evidence>
<keyword evidence="4" id="KW-1185">Reference proteome</keyword>
<dbReference type="InterPro" id="IPR017850">
    <property type="entry name" value="Alkaline_phosphatase_core_sf"/>
</dbReference>
<comment type="caution">
    <text evidence="3">The sequence shown here is derived from an EMBL/GenBank/DDBJ whole genome shotgun (WGS) entry which is preliminary data.</text>
</comment>
<reference evidence="4" key="1">
    <citation type="journal article" date="2023" name="Commun. Biol.">
        <title>Genome analysis of Parmales, the sister group of diatoms, reveals the evolutionary specialization of diatoms from phago-mixotrophs to photoautotrophs.</title>
        <authorList>
            <person name="Ban H."/>
            <person name="Sato S."/>
            <person name="Yoshikawa S."/>
            <person name="Yamada K."/>
            <person name="Nakamura Y."/>
            <person name="Ichinomiya M."/>
            <person name="Sato N."/>
            <person name="Blanc-Mathieu R."/>
            <person name="Endo H."/>
            <person name="Kuwata A."/>
            <person name="Ogata H."/>
        </authorList>
    </citation>
    <scope>NUCLEOTIDE SEQUENCE [LARGE SCALE GENOMIC DNA]</scope>
    <source>
        <strain evidence="4">NIES 3700</strain>
    </source>
</reference>
<dbReference type="Gene3D" id="3.40.720.10">
    <property type="entry name" value="Alkaline Phosphatase, subunit A"/>
    <property type="match status" value="2"/>
</dbReference>
<keyword evidence="2" id="KW-0732">Signal</keyword>
<evidence type="ECO:0008006" key="5">
    <source>
        <dbReference type="Google" id="ProtNLM"/>
    </source>
</evidence>
<dbReference type="GO" id="GO:0009395">
    <property type="term" value="P:phospholipid catabolic process"/>
    <property type="evidence" value="ECO:0007669"/>
    <property type="project" value="TreeGrafter"/>
</dbReference>
<sequence length="503" mass="56324">MKLALGFGLLAAVTQASSTEESTATGPIEYVIYLMMENRAFDHILGHLNTLNPDIDGCTPDKPGCSNPMDPNDPNSAEIPMTWNAVYEQSDPCHSTSCSTNQVFGFNDENEANNEPNMRGFLKSYSEVTSEEYAPSLMDSFHSSHVPALANLSMEYAVFDGYFASVPGPTMVNRAYCAAGTSSGMAENNWDRMLAGLKDKTMFTQLLDMGLDYKVYFQQIPMVLQHADMRGLNRRHKYRPYRSLLKDLETGDLPEFSFIEPAYYDYDKFPATDQHPDHDVSAGDALIKEVYEAVRASPKWEKTALFITYDEHGGFWDHVSPPTAPNPDNRNATDDPFDFSRLGIRVPMVVVSPWISKGTVIHSPAEGGQYEHSSIIKSVVHEMFKPKEGKPEQEYLTQRDSWSAGMGFLFNDLSSPRSDCPMTVPDVPSHREQYPNSLPKLDGKMPISDLQRELIQLAAVMCEEGRSEDDMANVRSLEFLGGMEERDGLEYVTKRLKECGIEA</sequence>
<evidence type="ECO:0000256" key="2">
    <source>
        <dbReference type="SAM" id="SignalP"/>
    </source>
</evidence>
<proteinExistence type="predicted"/>
<feature type="signal peptide" evidence="2">
    <location>
        <begin position="1"/>
        <end position="16"/>
    </location>
</feature>
<name>A0A9W7CDL8_9STRA</name>
<organism evidence="3 4">
    <name type="scientific">Triparma laevis f. longispina</name>
    <dbReference type="NCBI Taxonomy" id="1714387"/>
    <lineage>
        <taxon>Eukaryota</taxon>
        <taxon>Sar</taxon>
        <taxon>Stramenopiles</taxon>
        <taxon>Ochrophyta</taxon>
        <taxon>Bolidophyceae</taxon>
        <taxon>Parmales</taxon>
        <taxon>Triparmaceae</taxon>
        <taxon>Triparma</taxon>
    </lineage>
</organism>
<dbReference type="AlphaFoldDB" id="A0A9W7CDL8"/>
<dbReference type="PANTHER" id="PTHR31956">
    <property type="entry name" value="NON-SPECIFIC PHOSPHOLIPASE C4-RELATED"/>
    <property type="match status" value="1"/>
</dbReference>
<accession>A0A9W7CDL8</accession>
<protein>
    <recommendedName>
        <fullName evidence="5">Phospholipase C</fullName>
    </recommendedName>
</protein>
<evidence type="ECO:0000313" key="3">
    <source>
        <dbReference type="EMBL" id="GMI04657.1"/>
    </source>
</evidence>